<dbReference type="GO" id="GO:0008990">
    <property type="term" value="F:rRNA (guanine-N2-)-methyltransferase activity"/>
    <property type="evidence" value="ECO:0007669"/>
    <property type="project" value="InterPro"/>
</dbReference>
<dbReference type="InterPro" id="IPR029063">
    <property type="entry name" value="SAM-dependent_MTases_sf"/>
</dbReference>
<organism evidence="1 2">
    <name type="scientific">Planococcus halotolerans</name>
    <dbReference type="NCBI Taxonomy" id="2233542"/>
    <lineage>
        <taxon>Bacteria</taxon>
        <taxon>Bacillati</taxon>
        <taxon>Bacillota</taxon>
        <taxon>Bacilli</taxon>
        <taxon>Bacillales</taxon>
        <taxon>Caryophanaceae</taxon>
        <taxon>Planococcus</taxon>
    </lineage>
</organism>
<dbReference type="Proteomes" id="UP000251002">
    <property type="component" value="Unassembled WGS sequence"/>
</dbReference>
<accession>A0A365L1V0</accession>
<dbReference type="PANTHER" id="PTHR36112:SF1">
    <property type="entry name" value="RIBOSOMAL RNA SMALL SUBUNIT METHYLTRANSFERASE J"/>
    <property type="match status" value="1"/>
</dbReference>
<dbReference type="AlphaFoldDB" id="A0A365L1V0"/>
<dbReference type="Gene3D" id="3.40.50.150">
    <property type="entry name" value="Vaccinia Virus protein VP39"/>
    <property type="match status" value="1"/>
</dbReference>
<dbReference type="InterPro" id="IPR007536">
    <property type="entry name" value="16SrRNA_methylTrfase_J"/>
</dbReference>
<evidence type="ECO:0000313" key="2">
    <source>
        <dbReference type="Proteomes" id="UP000251002"/>
    </source>
</evidence>
<dbReference type="RefSeq" id="WP_112222582.1">
    <property type="nucleotide sequence ID" value="NZ_CP196859.1"/>
</dbReference>
<dbReference type="SUPFAM" id="SSF53335">
    <property type="entry name" value="S-adenosyl-L-methionine-dependent methyltransferases"/>
    <property type="match status" value="1"/>
</dbReference>
<keyword evidence="2" id="KW-1185">Reference proteome</keyword>
<dbReference type="PANTHER" id="PTHR36112">
    <property type="entry name" value="RIBOSOMAL RNA SMALL SUBUNIT METHYLTRANSFERASE J"/>
    <property type="match status" value="1"/>
</dbReference>
<sequence length="257" mass="29201">MGTIVTTAYRPTADTIAEAERIAGELDIQFIVRNKRSIDRIHADEQSDILVASKERLEFYPMGKTEPFFFHPNSAAFRTKRPLERDPLIEVSGLARSDSFLDCTLGMASDAITVSQYIGSDGNVVGCESNPNIAYILKKGLSRYDAMPHLTEAMRRVRVVSLDAIDYLKTLDNGVFDIIYMDPMFTEEIKEASNFTPVRSSANMGQLTDEWMEEAKRVAKKAVVLKAHFRSQDFERFGFERRVRPNTKFHYGVIKIK</sequence>
<dbReference type="Pfam" id="PF04445">
    <property type="entry name" value="SAM_MT"/>
    <property type="match status" value="1"/>
</dbReference>
<evidence type="ECO:0008006" key="3">
    <source>
        <dbReference type="Google" id="ProtNLM"/>
    </source>
</evidence>
<name>A0A365L1V0_9BACL</name>
<comment type="caution">
    <text evidence="1">The sequence shown here is derived from an EMBL/GenBank/DDBJ whole genome shotgun (WGS) entry which is preliminary data.</text>
</comment>
<proteinExistence type="predicted"/>
<gene>
    <name evidence="1" type="ORF">DP120_05335</name>
</gene>
<dbReference type="EMBL" id="QLZR01000002">
    <property type="protein sequence ID" value="RAZ79039.1"/>
    <property type="molecule type" value="Genomic_DNA"/>
</dbReference>
<protein>
    <recommendedName>
        <fullName evidence="3">SAM-dependent methyltransferase</fullName>
    </recommendedName>
</protein>
<reference evidence="1 2" key="1">
    <citation type="submission" date="2018-06" db="EMBL/GenBank/DDBJ databases">
        <title>The draft genome sequences of strains SCU63 and S1.</title>
        <authorList>
            <person name="Gan L."/>
        </authorList>
    </citation>
    <scope>NUCLEOTIDE SEQUENCE [LARGE SCALE GENOMIC DNA]</scope>
    <source>
        <strain evidence="1 2">SCU63</strain>
    </source>
</reference>
<evidence type="ECO:0000313" key="1">
    <source>
        <dbReference type="EMBL" id="RAZ79039.1"/>
    </source>
</evidence>